<dbReference type="KEGG" id="lxl:KDY119_03291"/>
<dbReference type="EMBL" id="CP045529">
    <property type="protein sequence ID" value="QFU99755.1"/>
    <property type="molecule type" value="Genomic_DNA"/>
</dbReference>
<keyword evidence="6" id="KW-1185">Reference proteome</keyword>
<dbReference type="Proteomes" id="UP000326702">
    <property type="component" value="Chromosome"/>
</dbReference>
<dbReference type="InterPro" id="IPR012334">
    <property type="entry name" value="Pectin_lyas_fold"/>
</dbReference>
<reference evidence="5 6" key="1">
    <citation type="submission" date="2019-10" db="EMBL/GenBank/DDBJ databases">
        <title>Genome sequence of Luteimicrobium xylanilyticum HY-24.</title>
        <authorList>
            <person name="Kim D.Y."/>
            <person name="Park H.-Y."/>
        </authorList>
    </citation>
    <scope>NUCLEOTIDE SEQUENCE [LARGE SCALE GENOMIC DNA]</scope>
    <source>
        <strain evidence="5 6">HY-24</strain>
    </source>
</reference>
<evidence type="ECO:0000256" key="1">
    <source>
        <dbReference type="SAM" id="SignalP"/>
    </source>
</evidence>
<dbReference type="InterPro" id="IPR011050">
    <property type="entry name" value="Pectin_lyase_fold/virulence"/>
</dbReference>
<evidence type="ECO:0000259" key="3">
    <source>
        <dbReference type="Pfam" id="PF09985"/>
    </source>
</evidence>
<dbReference type="InterPro" id="IPR041274">
    <property type="entry name" value="IPU_b_solenoid"/>
</dbReference>
<dbReference type="InterPro" id="IPR019248">
    <property type="entry name" value="Glucodextran_C"/>
</dbReference>
<dbReference type="CDD" id="cd09626">
    <property type="entry name" value="DOMON_glucodextranase_like"/>
    <property type="match status" value="1"/>
</dbReference>
<dbReference type="Gene3D" id="2.60.350.10">
    <property type="entry name" value="Dextranase, N-terminal"/>
    <property type="match status" value="1"/>
</dbReference>
<gene>
    <name evidence="5" type="ORF">KDY119_03291</name>
</gene>
<evidence type="ECO:0000259" key="4">
    <source>
        <dbReference type="Pfam" id="PF17433"/>
    </source>
</evidence>
<dbReference type="SUPFAM" id="SSF51126">
    <property type="entry name" value="Pectin lyase-like"/>
    <property type="match status" value="1"/>
</dbReference>
<sequence>MMRRTFHARRVAAAVAALAGLVLVPAGGAFAGTTAQLTAAESAPGATSAAATTATDPDDLPVAASDSLTTWWHDNSVATTGSVPDDQVRRSTVYDATVATTDAPDAAYRSFVYMSVPRSGEGKRGYTEQDGAEFSSSANLTMSWSSFEYSTDVWVDVSLKTGQTISSADQVTIRPTNLGFEKQLVDDHTIRVHVPYSSDGYRFSVEFDPQLVTAYNDMSGASGELTTVADGNRAVDTEPQNSMLVFANPEPSAQDEDSLAPTDADGSIYRPAPGKVDDLDSITQDIVYFGPGTYSMGADYRAQLPANVKWVYLAPGAYVKGAFRFPHDTQAHYKVTGLGVLSGEQYVYEADTANGYAHTTSDNCHVSCVKMLQFESSDTQQTLDLQGVTIASPPYHSFVVYAHDGDTEIPVTGFQMNVENYKQVGSWYWQTDGIELYDGGRMKDTFFHANDDVLKLYHSDVDIKNTVIWKNENGPVVQWGWTPRDIDGVTVADTDVIHNRMYWKDVKYNTCIFNSSSHWEDMSATDRADTATTVKNMRFTNTRVEGMTNCAIRDFALSNTRNVEIDGLHIDAWNDLDPSSQVSLLKRYTDTAGNKVSIGNETQDGDGILLHDYTVGGVPVLKAGDNWASDELGRLDFDADTWDSWDATSDGQPTGAQPALTVDGLHDGDTAASRSLTVTGKTDAVSVSVTADGVTTSAAVSSSGTYSATVDLGAISNRVRVTAVGADGVVNVQRFTLYAFGTKVGSVSDPTGDDDGPGSYTYPTDGAFNQGSFDLTGFDVYRDGDVVRFVASTAGEIHNPWGGNGMSTQRLNVYVRDGGSKKTTDLLPGTNTSAAGTWRYAVVADGRYDSSRFGTGVYGADLSRVGDADLTVIPAGKIVSSVPARVLRGVDLRTAAYQVSMFSDAEDGEGVGNVRPVYATGGQYRLGGGAGSWTDVGDAKDTDVTDSNALDVISGARPQSVVMDWTKGRVVVPYVRLDSAPTVVDVQLTATSAKVGRSQVLTIKARNDGDTAVTLTTPGLFGARRLGTVAAGATRSFTVDTHLPWLPPATLRITASAPDKTSKSYRVHYAGSGPLDLSGLLRH</sequence>
<dbReference type="Pfam" id="PF03718">
    <property type="entry name" value="Glyco_hydro_49"/>
    <property type="match status" value="1"/>
</dbReference>
<evidence type="ECO:0000259" key="2">
    <source>
        <dbReference type="Pfam" id="PF03718"/>
    </source>
</evidence>
<dbReference type="Gene3D" id="2.60.40.10">
    <property type="entry name" value="Immunoglobulins"/>
    <property type="match status" value="1"/>
</dbReference>
<accession>A0A5P9QH13</accession>
<dbReference type="InterPro" id="IPR005192">
    <property type="entry name" value="Glyco_hydro_49_C"/>
</dbReference>
<feature type="signal peptide" evidence="1">
    <location>
        <begin position="1"/>
        <end position="31"/>
    </location>
</feature>
<evidence type="ECO:0000313" key="5">
    <source>
        <dbReference type="EMBL" id="QFU99755.1"/>
    </source>
</evidence>
<organism evidence="5 6">
    <name type="scientific">Luteimicrobium xylanilyticum</name>
    <dbReference type="NCBI Taxonomy" id="1133546"/>
    <lineage>
        <taxon>Bacteria</taxon>
        <taxon>Bacillati</taxon>
        <taxon>Actinomycetota</taxon>
        <taxon>Actinomycetes</taxon>
        <taxon>Micrococcales</taxon>
        <taxon>Luteimicrobium</taxon>
    </lineage>
</organism>
<dbReference type="Gene3D" id="2.60.40.1190">
    <property type="match status" value="1"/>
</dbReference>
<evidence type="ECO:0000313" key="6">
    <source>
        <dbReference type="Proteomes" id="UP000326702"/>
    </source>
</evidence>
<dbReference type="GO" id="GO:0004553">
    <property type="term" value="F:hydrolase activity, hydrolyzing O-glycosyl compounds"/>
    <property type="evidence" value="ECO:0007669"/>
    <property type="project" value="InterPro"/>
</dbReference>
<dbReference type="Pfam" id="PF17433">
    <property type="entry name" value="Glyco_hydro_49N"/>
    <property type="match status" value="1"/>
</dbReference>
<feature type="domain" description="Glycoside hydrolase family 49 C-terminal" evidence="2">
    <location>
        <begin position="525"/>
        <end position="647"/>
    </location>
</feature>
<dbReference type="GO" id="GO:0005975">
    <property type="term" value="P:carbohydrate metabolic process"/>
    <property type="evidence" value="ECO:0007669"/>
    <property type="project" value="UniProtKB-ARBA"/>
</dbReference>
<name>A0A5P9QH13_9MICO</name>
<feature type="chain" id="PRO_5024836921" evidence="1">
    <location>
        <begin position="32"/>
        <end position="1083"/>
    </location>
</feature>
<dbReference type="AlphaFoldDB" id="A0A5P9QH13"/>
<proteinExistence type="predicted"/>
<keyword evidence="1" id="KW-0732">Signal</keyword>
<dbReference type="Gene3D" id="2.160.20.10">
    <property type="entry name" value="Single-stranded right-handed beta-helix, Pectin lyase-like"/>
    <property type="match status" value="1"/>
</dbReference>
<dbReference type="InterPro" id="IPR035953">
    <property type="entry name" value="Dextranase_N-ter"/>
</dbReference>
<dbReference type="SUPFAM" id="SSF101596">
    <property type="entry name" value="Dextranase, N-terminal domain"/>
    <property type="match status" value="1"/>
</dbReference>
<protein>
    <submittedName>
        <fullName evidence="5">Dextranase</fullName>
    </submittedName>
</protein>
<dbReference type="InterPro" id="IPR014756">
    <property type="entry name" value="Ig_E-set"/>
</dbReference>
<dbReference type="InterPro" id="IPR023226">
    <property type="entry name" value="Glyco_hydro_49_N_dom"/>
</dbReference>
<feature type="domain" description="Glucodextranase-like C-terminal" evidence="3">
    <location>
        <begin position="746"/>
        <end position="953"/>
    </location>
</feature>
<dbReference type="Pfam" id="PF18783">
    <property type="entry name" value="IPU_b_solenoid"/>
    <property type="match status" value="1"/>
</dbReference>
<dbReference type="SUPFAM" id="SSF81296">
    <property type="entry name" value="E set domains"/>
    <property type="match status" value="1"/>
</dbReference>
<dbReference type="SUPFAM" id="SSF49344">
    <property type="entry name" value="CBD9-like"/>
    <property type="match status" value="1"/>
</dbReference>
<dbReference type="Pfam" id="PF09985">
    <property type="entry name" value="Glucodextran_C"/>
    <property type="match status" value="1"/>
</dbReference>
<feature type="domain" description="Glycoside hydrolase family 49 N-terminal" evidence="4">
    <location>
        <begin position="65"/>
        <end position="249"/>
    </location>
</feature>
<dbReference type="InterPro" id="IPR013783">
    <property type="entry name" value="Ig-like_fold"/>
</dbReference>